<reference evidence="1" key="1">
    <citation type="journal article" date="2014" name="Front. Microbiol.">
        <title>High frequency of phylogenetically diverse reductive dehalogenase-homologous genes in deep subseafloor sedimentary metagenomes.</title>
        <authorList>
            <person name="Kawai M."/>
            <person name="Futagami T."/>
            <person name="Toyoda A."/>
            <person name="Takaki Y."/>
            <person name="Nishi S."/>
            <person name="Hori S."/>
            <person name="Arai W."/>
            <person name="Tsubouchi T."/>
            <person name="Morono Y."/>
            <person name="Uchiyama I."/>
            <person name="Ito T."/>
            <person name="Fujiyama A."/>
            <person name="Inagaki F."/>
            <person name="Takami H."/>
        </authorList>
    </citation>
    <scope>NUCLEOTIDE SEQUENCE</scope>
    <source>
        <strain evidence="1">Expedition CK06-06</strain>
    </source>
</reference>
<comment type="caution">
    <text evidence="1">The sequence shown here is derived from an EMBL/GenBank/DDBJ whole genome shotgun (WGS) entry which is preliminary data.</text>
</comment>
<organism evidence="1">
    <name type="scientific">marine sediment metagenome</name>
    <dbReference type="NCBI Taxonomy" id="412755"/>
    <lineage>
        <taxon>unclassified sequences</taxon>
        <taxon>metagenomes</taxon>
        <taxon>ecological metagenomes</taxon>
    </lineage>
</organism>
<dbReference type="EMBL" id="BARW01025264">
    <property type="protein sequence ID" value="GAJ06690.1"/>
    <property type="molecule type" value="Genomic_DNA"/>
</dbReference>
<proteinExistence type="predicted"/>
<sequence length="116" mass="13921">SFKTRKYTHETEMRHKTGFPHKRYWKDVNSFVNEQNELNNENFGYFTNEYPSHARFYMDADYRNNGGFYAIGVKRPISFATDYKFPQIKGKRTVHKVRNEYGDTVVNIYRVEPVGY</sequence>
<accession>X1VHA4</accession>
<dbReference type="AlphaFoldDB" id="X1VHA4"/>
<protein>
    <submittedName>
        <fullName evidence="1">Uncharacterized protein</fullName>
    </submittedName>
</protein>
<gene>
    <name evidence="1" type="ORF">S12H4_41452</name>
</gene>
<evidence type="ECO:0000313" key="1">
    <source>
        <dbReference type="EMBL" id="GAJ06690.1"/>
    </source>
</evidence>
<feature type="non-terminal residue" evidence="1">
    <location>
        <position position="1"/>
    </location>
</feature>
<name>X1VHA4_9ZZZZ</name>